<accession>A0ACB7NYI7</accession>
<protein>
    <submittedName>
        <fullName evidence="1">HAD-like domain-containing protein</fullName>
    </submittedName>
</protein>
<reference evidence="1 2" key="1">
    <citation type="journal article" date="2021" name="Nat. Commun.">
        <title>Genetic determinants of endophytism in the Arabidopsis root mycobiome.</title>
        <authorList>
            <person name="Mesny F."/>
            <person name="Miyauchi S."/>
            <person name="Thiergart T."/>
            <person name="Pickel B."/>
            <person name="Atanasova L."/>
            <person name="Karlsson M."/>
            <person name="Huettel B."/>
            <person name="Barry K.W."/>
            <person name="Haridas S."/>
            <person name="Chen C."/>
            <person name="Bauer D."/>
            <person name="Andreopoulos W."/>
            <person name="Pangilinan J."/>
            <person name="LaButti K."/>
            <person name="Riley R."/>
            <person name="Lipzen A."/>
            <person name="Clum A."/>
            <person name="Drula E."/>
            <person name="Henrissat B."/>
            <person name="Kohler A."/>
            <person name="Grigoriev I.V."/>
            <person name="Martin F.M."/>
            <person name="Hacquard S."/>
        </authorList>
    </citation>
    <scope>NUCLEOTIDE SEQUENCE [LARGE SCALE GENOMIC DNA]</scope>
    <source>
        <strain evidence="1 2">MPI-SDFR-AT-0079</strain>
    </source>
</reference>
<proteinExistence type="predicted"/>
<evidence type="ECO:0000313" key="1">
    <source>
        <dbReference type="EMBL" id="KAH6623524.1"/>
    </source>
</evidence>
<organism evidence="1 2">
    <name type="scientific">Chaetomium tenue</name>
    <dbReference type="NCBI Taxonomy" id="1854479"/>
    <lineage>
        <taxon>Eukaryota</taxon>
        <taxon>Fungi</taxon>
        <taxon>Dikarya</taxon>
        <taxon>Ascomycota</taxon>
        <taxon>Pezizomycotina</taxon>
        <taxon>Sordariomycetes</taxon>
        <taxon>Sordariomycetidae</taxon>
        <taxon>Sordariales</taxon>
        <taxon>Chaetomiaceae</taxon>
        <taxon>Chaetomium</taxon>
    </lineage>
</organism>
<keyword evidence="2" id="KW-1185">Reference proteome</keyword>
<comment type="caution">
    <text evidence="1">The sequence shown here is derived from an EMBL/GenBank/DDBJ whole genome shotgun (WGS) entry which is preliminary data.</text>
</comment>
<gene>
    <name evidence="1" type="ORF">F5144DRAFT_658366</name>
</gene>
<evidence type="ECO:0000313" key="2">
    <source>
        <dbReference type="Proteomes" id="UP000724584"/>
    </source>
</evidence>
<name>A0ACB7NYI7_9PEZI</name>
<dbReference type="Proteomes" id="UP000724584">
    <property type="component" value="Unassembled WGS sequence"/>
</dbReference>
<dbReference type="EMBL" id="JAGIZQ010000006">
    <property type="protein sequence ID" value="KAH6623524.1"/>
    <property type="molecule type" value="Genomic_DNA"/>
</dbReference>
<sequence>MTVIAFDLYGTLLSTESIAGELAKIVGDEHSNTLAALWRRYQLEYTWRSNSMASDYQSFETLTRASLLHAAAELSLPLTPTETEHLLSAYNALPVFPDVPAAFETIRTFQTTTTTTSTQTNPPHHHPLTTYLFSNGSHHTISASILASPGLAACAAVWDGVVSVEDVRVYKPSARAYAYLLERVRRPGTDVWLVSSNPFDVVGALAAGLRAAWVDRAGKGWVDRLGEGVGGLRPEVVGRGVDEVVGEVLRRVGEGE</sequence>